<dbReference type="Proteomes" id="UP000184147">
    <property type="component" value="Unassembled WGS sequence"/>
</dbReference>
<protein>
    <recommendedName>
        <fullName evidence="4">DUF4190 domain-containing protein</fullName>
    </recommendedName>
</protein>
<evidence type="ECO:0000313" key="3">
    <source>
        <dbReference type="Proteomes" id="UP000184147"/>
    </source>
</evidence>
<keyword evidence="1" id="KW-1133">Transmembrane helix</keyword>
<keyword evidence="1" id="KW-0812">Transmembrane</keyword>
<name>A0A1M4YC65_9FLAO</name>
<evidence type="ECO:0000313" key="2">
    <source>
        <dbReference type="EMBL" id="SHF03394.1"/>
    </source>
</evidence>
<dbReference type="OrthoDB" id="1367217at2"/>
<dbReference type="STRING" id="1124188.SAMN05444377_10351"/>
<organism evidence="2 3">
    <name type="scientific">Flavobacterium fontis</name>
    <dbReference type="NCBI Taxonomy" id="1124188"/>
    <lineage>
        <taxon>Bacteria</taxon>
        <taxon>Pseudomonadati</taxon>
        <taxon>Bacteroidota</taxon>
        <taxon>Flavobacteriia</taxon>
        <taxon>Flavobacteriales</taxon>
        <taxon>Flavobacteriaceae</taxon>
        <taxon>Flavobacterium</taxon>
    </lineage>
</organism>
<evidence type="ECO:0008006" key="4">
    <source>
        <dbReference type="Google" id="ProtNLM"/>
    </source>
</evidence>
<gene>
    <name evidence="2" type="ORF">SAMN05444377_10351</name>
</gene>
<feature type="transmembrane region" description="Helical" evidence="1">
    <location>
        <begin position="12"/>
        <end position="45"/>
    </location>
</feature>
<dbReference type="AlphaFoldDB" id="A0A1M4YC65"/>
<accession>A0A1M4YC65</accession>
<proteinExistence type="predicted"/>
<feature type="transmembrane region" description="Helical" evidence="1">
    <location>
        <begin position="71"/>
        <end position="97"/>
    </location>
</feature>
<evidence type="ECO:0000256" key="1">
    <source>
        <dbReference type="SAM" id="Phobius"/>
    </source>
</evidence>
<dbReference type="RefSeq" id="WP_143161705.1">
    <property type="nucleotide sequence ID" value="NZ_FQVQ01000003.1"/>
</dbReference>
<reference evidence="2 3" key="1">
    <citation type="submission" date="2016-11" db="EMBL/GenBank/DDBJ databases">
        <authorList>
            <person name="Jaros S."/>
            <person name="Januszkiewicz K."/>
            <person name="Wedrychowicz H."/>
        </authorList>
    </citation>
    <scope>NUCLEOTIDE SEQUENCE [LARGE SCALE GENOMIC DNA]</scope>
    <source>
        <strain evidence="2 3">DSM 25660</strain>
    </source>
</reference>
<keyword evidence="3" id="KW-1185">Reference proteome</keyword>
<sequence length="153" mass="17001">MQHHRLPADPLVLILGVTSLFILFFVCCCGFLIPFSLGLAIVGWVLAGKSLRLYDVDPQQYSEGSRSIVSIGKILCMISAIINGILALLITVFFLFLDYDIIEKFSNQNLLQQTKQITTRAKDSVVHDSVYDDALFKRPSTDTVAIPAPKTRP</sequence>
<keyword evidence="1" id="KW-0472">Membrane</keyword>
<dbReference type="EMBL" id="FQVQ01000003">
    <property type="protein sequence ID" value="SHF03394.1"/>
    <property type="molecule type" value="Genomic_DNA"/>
</dbReference>